<dbReference type="InterPro" id="IPR029470">
    <property type="entry name" value="PDDEXK_4"/>
</dbReference>
<dbReference type="EMBL" id="JGYS01000005">
    <property type="protein sequence ID" value="KFI55418.1"/>
    <property type="molecule type" value="Genomic_DNA"/>
</dbReference>
<evidence type="ECO:0000313" key="2">
    <source>
        <dbReference type="Proteomes" id="UP000029072"/>
    </source>
</evidence>
<reference evidence="1 2" key="1">
    <citation type="submission" date="2014-03" db="EMBL/GenBank/DDBJ databases">
        <title>Genomics of Bifidobacteria.</title>
        <authorList>
            <person name="Ventura M."/>
            <person name="Milani C."/>
            <person name="Lugli G.A."/>
        </authorList>
    </citation>
    <scope>NUCLEOTIDE SEQUENCE [LARGE SCALE GENOMIC DNA]</scope>
    <source>
        <strain evidence="1 2">DSM 23973</strain>
    </source>
</reference>
<dbReference type="Pfam" id="PF14281">
    <property type="entry name" value="PDDEXK_4"/>
    <property type="match status" value="1"/>
</dbReference>
<accession>A0A087A9G8</accession>
<protein>
    <recommendedName>
        <fullName evidence="3">PD-(D/E)XK nuclease superfamily protein</fullName>
    </recommendedName>
</protein>
<name>A0A087A9G8_9BIFI</name>
<dbReference type="Proteomes" id="UP000029072">
    <property type="component" value="Unassembled WGS sequence"/>
</dbReference>
<gene>
    <name evidence="1" type="ORF">BCAL_0674</name>
</gene>
<evidence type="ECO:0008006" key="3">
    <source>
        <dbReference type="Google" id="ProtNLM"/>
    </source>
</evidence>
<sequence>MAADDLTELKVVRESESNIDLLIRTQDNRLVVCVENKIFSGLHDRQLDRYHRYAEHMYGEYRYRLYVLLTPAGYEPPDEQSENPSVWLPFSYSSLAEVMESLIPYANGRARICIEDYISLLKKENIMEDDELDELASKLYGRYRGVFDLVNERCAGQAGVAGYLRGIYLSVLNEYKKSGRFSDCVPLDFTGVYLSFHTAGMDAYLHNDRSRAGTWGNPSDTYHYWVYPTLLKPTIKLELGPFGQPSDVIQAMESLRRVAKARNPEISPDSHYRVVKSIPARIDETETVNADDVDVEGVKNKLRKALDNMLDFEKKTLDELGVIPVAQ</sequence>
<comment type="caution">
    <text evidence="1">The sequence shown here is derived from an EMBL/GenBank/DDBJ whole genome shotgun (WGS) entry which is preliminary data.</text>
</comment>
<evidence type="ECO:0000313" key="1">
    <source>
        <dbReference type="EMBL" id="KFI55418.1"/>
    </source>
</evidence>
<dbReference type="AlphaFoldDB" id="A0A087A9G8"/>
<organism evidence="1 2">
    <name type="scientific">Bifidobacterium callitrichos DSM 23973</name>
    <dbReference type="NCBI Taxonomy" id="1437609"/>
    <lineage>
        <taxon>Bacteria</taxon>
        <taxon>Bacillati</taxon>
        <taxon>Actinomycetota</taxon>
        <taxon>Actinomycetes</taxon>
        <taxon>Bifidobacteriales</taxon>
        <taxon>Bifidobacteriaceae</taxon>
        <taxon>Bifidobacterium</taxon>
    </lineage>
</organism>
<proteinExistence type="predicted"/>